<organism evidence="1 2">
    <name type="scientific">Piscirickettsia salmonis</name>
    <dbReference type="NCBI Taxonomy" id="1238"/>
    <lineage>
        <taxon>Bacteria</taxon>
        <taxon>Pseudomonadati</taxon>
        <taxon>Pseudomonadota</taxon>
        <taxon>Gammaproteobacteria</taxon>
        <taxon>Thiotrichales</taxon>
        <taxon>Piscirickettsiaceae</taxon>
        <taxon>Piscirickettsia</taxon>
    </lineage>
</organism>
<gene>
    <name evidence="1" type="ORF">Psal009_03029</name>
</gene>
<keyword evidence="2" id="KW-1185">Reference proteome</keyword>
<dbReference type="AlphaFoldDB" id="A0A9Q6PTS4"/>
<accession>A0A9Q6PTS4</accession>
<proteinExistence type="predicted"/>
<reference evidence="1 2" key="1">
    <citation type="submission" date="2019-04" db="EMBL/GenBank/DDBJ databases">
        <title>Complete genome sequencing of Piscirickettsia salmonis strain Psal-009.</title>
        <authorList>
            <person name="Schober I."/>
            <person name="Bunk B."/>
            <person name="Sproer C."/>
            <person name="Carril G.P."/>
            <person name="Riedel T."/>
            <person name="Flores-Herrera P.A."/>
            <person name="Nourdin-Galindo G."/>
            <person name="Marshall S.H."/>
            <person name="Overmann J."/>
        </authorList>
    </citation>
    <scope>NUCLEOTIDE SEQUENCE [LARGE SCALE GENOMIC DNA]</scope>
    <source>
        <strain evidence="1 2">Psal-009</strain>
    </source>
</reference>
<evidence type="ECO:0000313" key="1">
    <source>
        <dbReference type="EMBL" id="QGO07092.1"/>
    </source>
</evidence>
<evidence type="ECO:0000313" key="2">
    <source>
        <dbReference type="Proteomes" id="UP000422232"/>
    </source>
</evidence>
<dbReference type="Proteomes" id="UP000422232">
    <property type="component" value="Chromosome"/>
</dbReference>
<name>A0A9Q6PTS4_PISSA</name>
<dbReference type="RefSeq" id="WP_155047231.1">
    <property type="nucleotide sequence ID" value="NZ_CP038893.1"/>
</dbReference>
<protein>
    <submittedName>
        <fullName evidence="1">Uncharacterized protein</fullName>
    </submittedName>
</protein>
<sequence>MPGFIDVNGPIFTYLKDKVDEIKVVINRSLTGAAFDEALALKHKECFDHVESGLINLTNLANTPLAKLYMDYYYDSVKVSCPELQITQAKMIILEQLRLTVFEKKDLKTDWAAKQAGKGKKKGSRDVQVLAQGEGEVKKDVHTKGEAELIFEAIEKSLKEIVKIFDDTLKEFSSQYL</sequence>
<dbReference type="EMBL" id="CP038908">
    <property type="protein sequence ID" value="QGO07092.1"/>
    <property type="molecule type" value="Genomic_DNA"/>
</dbReference>